<protein>
    <submittedName>
        <fullName evidence="2">Uncharacterized protein</fullName>
    </submittedName>
</protein>
<dbReference type="EMBL" id="BGPR01002007">
    <property type="protein sequence ID" value="GBM66087.1"/>
    <property type="molecule type" value="Genomic_DNA"/>
</dbReference>
<evidence type="ECO:0000313" key="3">
    <source>
        <dbReference type="Proteomes" id="UP000499080"/>
    </source>
</evidence>
<dbReference type="AlphaFoldDB" id="A0A4Y2HL82"/>
<sequence>MELYSSVQGSATSKNSQCVFCDKNHSSAESSYAQGLPTEQRKGILPFFLLFLPSVMSVGPYNLPLKPIRYLHAHVYRSNRRCSRKERLRQFVLETTRVKPSSVR</sequence>
<evidence type="ECO:0000313" key="2">
    <source>
        <dbReference type="EMBL" id="GBM66087.1"/>
    </source>
</evidence>
<gene>
    <name evidence="2" type="ORF">AVEN_169759_1</name>
</gene>
<evidence type="ECO:0000256" key="1">
    <source>
        <dbReference type="SAM" id="Phobius"/>
    </source>
</evidence>
<organism evidence="2 3">
    <name type="scientific">Araneus ventricosus</name>
    <name type="common">Orbweaver spider</name>
    <name type="synonym">Epeira ventricosa</name>
    <dbReference type="NCBI Taxonomy" id="182803"/>
    <lineage>
        <taxon>Eukaryota</taxon>
        <taxon>Metazoa</taxon>
        <taxon>Ecdysozoa</taxon>
        <taxon>Arthropoda</taxon>
        <taxon>Chelicerata</taxon>
        <taxon>Arachnida</taxon>
        <taxon>Araneae</taxon>
        <taxon>Araneomorphae</taxon>
        <taxon>Entelegynae</taxon>
        <taxon>Araneoidea</taxon>
        <taxon>Araneidae</taxon>
        <taxon>Araneus</taxon>
    </lineage>
</organism>
<keyword evidence="1" id="KW-0812">Transmembrane</keyword>
<accession>A0A4Y2HL82</accession>
<comment type="caution">
    <text evidence="2">The sequence shown here is derived from an EMBL/GenBank/DDBJ whole genome shotgun (WGS) entry which is preliminary data.</text>
</comment>
<keyword evidence="1" id="KW-1133">Transmembrane helix</keyword>
<keyword evidence="3" id="KW-1185">Reference proteome</keyword>
<feature type="transmembrane region" description="Helical" evidence="1">
    <location>
        <begin position="44"/>
        <end position="63"/>
    </location>
</feature>
<name>A0A4Y2HL82_ARAVE</name>
<keyword evidence="1" id="KW-0472">Membrane</keyword>
<proteinExistence type="predicted"/>
<dbReference type="Proteomes" id="UP000499080">
    <property type="component" value="Unassembled WGS sequence"/>
</dbReference>
<reference evidence="2 3" key="1">
    <citation type="journal article" date="2019" name="Sci. Rep.">
        <title>Orb-weaving spider Araneus ventricosus genome elucidates the spidroin gene catalogue.</title>
        <authorList>
            <person name="Kono N."/>
            <person name="Nakamura H."/>
            <person name="Ohtoshi R."/>
            <person name="Moran D.A.P."/>
            <person name="Shinohara A."/>
            <person name="Yoshida Y."/>
            <person name="Fujiwara M."/>
            <person name="Mori M."/>
            <person name="Tomita M."/>
            <person name="Arakawa K."/>
        </authorList>
    </citation>
    <scope>NUCLEOTIDE SEQUENCE [LARGE SCALE GENOMIC DNA]</scope>
</reference>